<evidence type="ECO:0000256" key="1">
    <source>
        <dbReference type="ARBA" id="ARBA00004496"/>
    </source>
</evidence>
<gene>
    <name evidence="7" type="ORF">Esi_0010_0193</name>
</gene>
<dbReference type="InParanoid" id="D8LC62"/>
<evidence type="ECO:0000256" key="2">
    <source>
        <dbReference type="ARBA" id="ARBA00022490"/>
    </source>
</evidence>
<dbReference type="PROSITE" id="PS51221">
    <property type="entry name" value="TTL"/>
    <property type="match status" value="1"/>
</dbReference>
<proteinExistence type="predicted"/>
<name>D8LC62_ECTSI</name>
<feature type="compositionally biased region" description="Polar residues" evidence="6">
    <location>
        <begin position="306"/>
        <end position="317"/>
    </location>
</feature>
<dbReference type="GO" id="GO:0005737">
    <property type="term" value="C:cytoplasm"/>
    <property type="evidence" value="ECO:0007669"/>
    <property type="project" value="UniProtKB-SubCell"/>
</dbReference>
<evidence type="ECO:0000313" key="8">
    <source>
        <dbReference type="Proteomes" id="UP000002630"/>
    </source>
</evidence>
<evidence type="ECO:0000313" key="7">
    <source>
        <dbReference type="EMBL" id="CBN79245.1"/>
    </source>
</evidence>
<dbReference type="EMBL" id="FN647683">
    <property type="protein sequence ID" value="CBN79245.1"/>
    <property type="molecule type" value="Genomic_DNA"/>
</dbReference>
<feature type="region of interest" description="Disordered" evidence="6">
    <location>
        <begin position="409"/>
        <end position="469"/>
    </location>
</feature>
<dbReference type="eggNOG" id="KOG2157">
    <property type="taxonomic scope" value="Eukaryota"/>
</dbReference>
<feature type="compositionally biased region" description="Basic and acidic residues" evidence="6">
    <location>
        <begin position="244"/>
        <end position="258"/>
    </location>
</feature>
<evidence type="ECO:0000256" key="5">
    <source>
        <dbReference type="ARBA" id="ARBA00022840"/>
    </source>
</evidence>
<dbReference type="GO" id="GO:0070736">
    <property type="term" value="F:protein-glycine ligase activity, initiating"/>
    <property type="evidence" value="ECO:0007669"/>
    <property type="project" value="TreeGrafter"/>
</dbReference>
<comment type="subcellular location">
    <subcellularLocation>
        <location evidence="1">Cytoplasm</location>
    </subcellularLocation>
</comment>
<dbReference type="Gene3D" id="3.30.470.20">
    <property type="entry name" value="ATP-grasp fold, B domain"/>
    <property type="match status" value="2"/>
</dbReference>
<reference evidence="7 8" key="1">
    <citation type="journal article" date="2010" name="Nature">
        <title>The Ectocarpus genome and the independent evolution of multicellularity in brown algae.</title>
        <authorList>
            <person name="Cock J.M."/>
            <person name="Sterck L."/>
            <person name="Rouze P."/>
            <person name="Scornet D."/>
            <person name="Allen A.E."/>
            <person name="Amoutzias G."/>
            <person name="Anthouard V."/>
            <person name="Artiguenave F."/>
            <person name="Aury J.M."/>
            <person name="Badger J.H."/>
            <person name="Beszteri B."/>
            <person name="Billiau K."/>
            <person name="Bonnet E."/>
            <person name="Bothwell J.H."/>
            <person name="Bowler C."/>
            <person name="Boyen C."/>
            <person name="Brownlee C."/>
            <person name="Carrano C.J."/>
            <person name="Charrier B."/>
            <person name="Cho G.Y."/>
            <person name="Coelho S.M."/>
            <person name="Collen J."/>
            <person name="Corre E."/>
            <person name="Da Silva C."/>
            <person name="Delage L."/>
            <person name="Delaroque N."/>
            <person name="Dittami S.M."/>
            <person name="Doulbeau S."/>
            <person name="Elias M."/>
            <person name="Farnham G."/>
            <person name="Gachon C.M."/>
            <person name="Gschloessl B."/>
            <person name="Heesch S."/>
            <person name="Jabbari K."/>
            <person name="Jubin C."/>
            <person name="Kawai H."/>
            <person name="Kimura K."/>
            <person name="Kloareg B."/>
            <person name="Kupper F.C."/>
            <person name="Lang D."/>
            <person name="Le Bail A."/>
            <person name="Leblanc C."/>
            <person name="Lerouge P."/>
            <person name="Lohr M."/>
            <person name="Lopez P.J."/>
            <person name="Martens C."/>
            <person name="Maumus F."/>
            <person name="Michel G."/>
            <person name="Miranda-Saavedra D."/>
            <person name="Morales J."/>
            <person name="Moreau H."/>
            <person name="Motomura T."/>
            <person name="Nagasato C."/>
            <person name="Napoli C.A."/>
            <person name="Nelson D.R."/>
            <person name="Nyvall-Collen P."/>
            <person name="Peters A.F."/>
            <person name="Pommier C."/>
            <person name="Potin P."/>
            <person name="Poulain J."/>
            <person name="Quesneville H."/>
            <person name="Read B."/>
            <person name="Rensing S.A."/>
            <person name="Ritter A."/>
            <person name="Rousvoal S."/>
            <person name="Samanta M."/>
            <person name="Samson G."/>
            <person name="Schroeder D.C."/>
            <person name="Segurens B."/>
            <person name="Strittmatter M."/>
            <person name="Tonon T."/>
            <person name="Tregear J.W."/>
            <person name="Valentin K."/>
            <person name="von Dassow P."/>
            <person name="Yamagishi T."/>
            <person name="Van de Peer Y."/>
            <person name="Wincker P."/>
        </authorList>
    </citation>
    <scope>NUCLEOTIDE SEQUENCE [LARGE SCALE GENOMIC DNA]</scope>
    <source>
        <strain evidence="8">Ec32 / CCAP1310/4</strain>
    </source>
</reference>
<dbReference type="GO" id="GO:0015630">
    <property type="term" value="C:microtubule cytoskeleton"/>
    <property type="evidence" value="ECO:0007669"/>
    <property type="project" value="TreeGrafter"/>
</dbReference>
<dbReference type="Gene3D" id="3.30.1490.20">
    <property type="entry name" value="ATP-grasp fold, A domain"/>
    <property type="match status" value="1"/>
</dbReference>
<evidence type="ECO:0000256" key="3">
    <source>
        <dbReference type="ARBA" id="ARBA00022598"/>
    </source>
</evidence>
<feature type="compositionally biased region" description="Basic and acidic residues" evidence="6">
    <location>
        <begin position="455"/>
        <end position="465"/>
    </location>
</feature>
<feature type="compositionally biased region" description="Basic residues" evidence="6">
    <location>
        <begin position="409"/>
        <end position="420"/>
    </location>
</feature>
<dbReference type="AlphaFoldDB" id="D8LC62"/>
<feature type="region of interest" description="Disordered" evidence="6">
    <location>
        <begin position="598"/>
        <end position="619"/>
    </location>
</feature>
<keyword evidence="2" id="KW-0963">Cytoplasm</keyword>
<dbReference type="InterPro" id="IPR051437">
    <property type="entry name" value="TTLL_monoglycylase"/>
</dbReference>
<evidence type="ECO:0000256" key="4">
    <source>
        <dbReference type="ARBA" id="ARBA00022741"/>
    </source>
</evidence>
<feature type="region of interest" description="Disordered" evidence="6">
    <location>
        <begin position="233"/>
        <end position="281"/>
    </location>
</feature>
<sequence>MGVASEGQKDVVCPDLIWTLNSGRSPGLDKLGPQQATNFFGTGSSCLTTKGRRQVQTEPRAFPTKNGDHSYSTATSYGELRMARLIPRPTSASPLITPAQPMDGTWNMSPELTSRCTWRMAATRNRAFTERFGLDKPTCCTCPHGIPEGRGRTCGCVRQREIELEAVQLCAALERRCPQWTMDGERNLWMIKPAGASRGQGVRVAWTLDQILYAQKTMGGRVVQKYVETPLLLPRPSQQTRTPGDSRHTYLRSSRDTPRAGNVGSCAGELRLGEESDKGMSKADGVEAIGRGKIQILASLEAVDTQPLSSSGETTSPPRSPEGQGDDTSYHSKHPTNNVDTNSGVFAEARKFDIRTWVLVTGWSPLEAFVFDECYLRVCPQSFTLAESRLGDQGVHLTNLSVRRPVKTYGRRRRQGHTRRPSSASTTGLRVVSHGGGGALAHLSEDLPAQGPVGQRRDPRSRDEWDAGEGVVGTQAELIQTLGGLIGQRRVEKSTRSREEDVRTRGERLWRNKVSPSIDRVIGSTLLAAQPYVRPRASSFQLFGFDLHLDCDLNPWLLEVNLSPALSHTSKRQSAIIRSMCEGLLRLTVDRMFPALQPPSSCGGVDPESNDSDSLKQAEDQHCSGKWRPICPSTVGHESVVDVGQSIGRPSAEVLSLRGQHLTKKGLARAERGVREATAANVLRAWWLSRADECRETRSKKSHAIAEISPWIIRLIARRRRRALQAKKERSVRVIQAGWRRASARMLETRSHIARVAVCVVLQTMWRRRKLERCYRFRQTRCKVSSGLRRALQHAGYAARIH</sequence>
<dbReference type="PANTHER" id="PTHR45870">
    <property type="entry name" value="TUBULIN MONOGLYCYLASE TTLL3"/>
    <property type="match status" value="1"/>
</dbReference>
<dbReference type="EMBL" id="FN649733">
    <property type="protein sequence ID" value="CBN79245.1"/>
    <property type="molecule type" value="Genomic_DNA"/>
</dbReference>
<dbReference type="InterPro" id="IPR004344">
    <property type="entry name" value="TTL/TTLL_fam"/>
</dbReference>
<feature type="region of interest" description="Disordered" evidence="6">
    <location>
        <begin position="304"/>
        <end position="342"/>
    </location>
</feature>
<accession>D8LC62</accession>
<organism evidence="7 8">
    <name type="scientific">Ectocarpus siliculosus</name>
    <name type="common">Brown alga</name>
    <name type="synonym">Conferva siliculosa</name>
    <dbReference type="NCBI Taxonomy" id="2880"/>
    <lineage>
        <taxon>Eukaryota</taxon>
        <taxon>Sar</taxon>
        <taxon>Stramenopiles</taxon>
        <taxon>Ochrophyta</taxon>
        <taxon>PX clade</taxon>
        <taxon>Phaeophyceae</taxon>
        <taxon>Ectocarpales</taxon>
        <taxon>Ectocarpaceae</taxon>
        <taxon>Ectocarpus</taxon>
    </lineage>
</organism>
<dbReference type="Pfam" id="PF03133">
    <property type="entry name" value="TTL"/>
    <property type="match status" value="3"/>
</dbReference>
<keyword evidence="3 7" id="KW-0436">Ligase</keyword>
<dbReference type="STRING" id="2880.D8LC62"/>
<dbReference type="OrthoDB" id="60477at2759"/>
<dbReference type="Proteomes" id="UP000002630">
    <property type="component" value="Linkage Group LG08"/>
</dbReference>
<evidence type="ECO:0000256" key="6">
    <source>
        <dbReference type="SAM" id="MobiDB-lite"/>
    </source>
</evidence>
<feature type="compositionally biased region" description="Basic and acidic residues" evidence="6">
    <location>
        <begin position="271"/>
        <end position="281"/>
    </location>
</feature>
<dbReference type="PANTHER" id="PTHR45870:SF2">
    <property type="entry name" value="TUBULIN MONOGLYCYLASE TTLL3"/>
    <property type="match status" value="1"/>
</dbReference>
<dbReference type="GO" id="GO:0005524">
    <property type="term" value="F:ATP binding"/>
    <property type="evidence" value="ECO:0007669"/>
    <property type="project" value="UniProtKB-KW"/>
</dbReference>
<keyword evidence="8" id="KW-1185">Reference proteome</keyword>
<protein>
    <submittedName>
        <fullName evidence="7">Tubulin-tyrosine ligase family protein</fullName>
    </submittedName>
</protein>
<keyword evidence="4" id="KW-0547">Nucleotide-binding</keyword>
<dbReference type="InterPro" id="IPR013815">
    <property type="entry name" value="ATP_grasp_subdomain_1"/>
</dbReference>
<keyword evidence="5" id="KW-0067">ATP-binding</keyword>